<dbReference type="AlphaFoldDB" id="A0A8J2ZMR6"/>
<dbReference type="PANTHER" id="PTHR30363:SF44">
    <property type="entry name" value="AGA OPERON TRANSCRIPTIONAL REPRESSOR-RELATED"/>
    <property type="match status" value="1"/>
</dbReference>
<dbReference type="SUPFAM" id="SSF100950">
    <property type="entry name" value="NagB/RpiA/CoA transferase-like"/>
    <property type="match status" value="1"/>
</dbReference>
<dbReference type="SUPFAM" id="SSF46689">
    <property type="entry name" value="Homeodomain-like"/>
    <property type="match status" value="1"/>
</dbReference>
<dbReference type="InterPro" id="IPR000281">
    <property type="entry name" value="HTH_RpiR"/>
</dbReference>
<dbReference type="EMBL" id="BMJV01000009">
    <property type="protein sequence ID" value="GGG83464.1"/>
    <property type="molecule type" value="Genomic_DNA"/>
</dbReference>
<dbReference type="InterPro" id="IPR014036">
    <property type="entry name" value="DeoR-like_C"/>
</dbReference>
<accession>A0A8J2ZMR6</accession>
<dbReference type="Gene3D" id="1.10.10.10">
    <property type="entry name" value="Winged helix-like DNA-binding domain superfamily/Winged helix DNA-binding domain"/>
    <property type="match status" value="1"/>
</dbReference>
<dbReference type="PANTHER" id="PTHR30363">
    <property type="entry name" value="HTH-TYPE TRANSCRIPTIONAL REGULATOR SRLR-RELATED"/>
    <property type="match status" value="1"/>
</dbReference>
<name>A0A8J2ZMR6_9RHOB</name>
<keyword evidence="3" id="KW-1185">Reference proteome</keyword>
<dbReference type="Gene3D" id="3.40.50.1360">
    <property type="match status" value="1"/>
</dbReference>
<reference evidence="2" key="2">
    <citation type="submission" date="2020-09" db="EMBL/GenBank/DDBJ databases">
        <authorList>
            <person name="Sun Q."/>
            <person name="Zhou Y."/>
        </authorList>
    </citation>
    <scope>NUCLEOTIDE SEQUENCE</scope>
    <source>
        <strain evidence="2">CGMCC 1.15762</strain>
    </source>
</reference>
<protein>
    <submittedName>
        <fullName evidence="2">DeoR family transcriptional regulator</fullName>
    </submittedName>
</protein>
<evidence type="ECO:0000313" key="2">
    <source>
        <dbReference type="EMBL" id="GGG83464.1"/>
    </source>
</evidence>
<dbReference type="Proteomes" id="UP000617145">
    <property type="component" value="Unassembled WGS sequence"/>
</dbReference>
<dbReference type="InterPro" id="IPR037171">
    <property type="entry name" value="NagB/RpiA_transferase-like"/>
</dbReference>
<sequence length="287" mass="30588">MSKAETLVEDMQSALPSLSPKLRQICQHALDEPVGFIRSSSRQLCDTLGTSEPTLIRFCQTFGHSGLAQFRIDLALAIALGGASVEPSREDRRHLNTAEKQAIARAVLPALDGAQSLILDNGSTVEALAEALEALAPRTVMTTGIDVAQILLRQGVHDVLLPGGRLRAETASVSGRIAERTLAEMHFDLCILGADSIDPAFGISTFSEGEAELNRRMVEASERLIVLADGDKFGHPSLHRIARPDQIHLLVTNLPEGHPALAALRAGGMSVLTTAQDTPADEIAGQT</sequence>
<dbReference type="InterPro" id="IPR050313">
    <property type="entry name" value="Carb_Metab_HTH_regulators"/>
</dbReference>
<feature type="domain" description="HTH rpiR-type" evidence="1">
    <location>
        <begin position="5"/>
        <end position="81"/>
    </location>
</feature>
<evidence type="ECO:0000259" key="1">
    <source>
        <dbReference type="PROSITE" id="PS51071"/>
    </source>
</evidence>
<gene>
    <name evidence="2" type="ORF">GCM10011415_36720</name>
</gene>
<comment type="caution">
    <text evidence="2">The sequence shown here is derived from an EMBL/GenBank/DDBJ whole genome shotgun (WGS) entry which is preliminary data.</text>
</comment>
<proteinExistence type="predicted"/>
<evidence type="ECO:0000313" key="3">
    <source>
        <dbReference type="Proteomes" id="UP000617145"/>
    </source>
</evidence>
<dbReference type="RefSeq" id="WP_188791744.1">
    <property type="nucleotide sequence ID" value="NZ_BMJV01000009.1"/>
</dbReference>
<dbReference type="PROSITE" id="PS51071">
    <property type="entry name" value="HTH_RPIR"/>
    <property type="match status" value="1"/>
</dbReference>
<dbReference type="Pfam" id="PF01418">
    <property type="entry name" value="HTH_6"/>
    <property type="match status" value="1"/>
</dbReference>
<dbReference type="InterPro" id="IPR009057">
    <property type="entry name" value="Homeodomain-like_sf"/>
</dbReference>
<organism evidence="2 3">
    <name type="scientific">Salipiger pallidus</name>
    <dbReference type="NCBI Taxonomy" id="1775170"/>
    <lineage>
        <taxon>Bacteria</taxon>
        <taxon>Pseudomonadati</taxon>
        <taxon>Pseudomonadota</taxon>
        <taxon>Alphaproteobacteria</taxon>
        <taxon>Rhodobacterales</taxon>
        <taxon>Roseobacteraceae</taxon>
        <taxon>Salipiger</taxon>
    </lineage>
</organism>
<dbReference type="InterPro" id="IPR036388">
    <property type="entry name" value="WH-like_DNA-bd_sf"/>
</dbReference>
<dbReference type="SMART" id="SM01134">
    <property type="entry name" value="DeoRC"/>
    <property type="match status" value="1"/>
</dbReference>
<reference evidence="2" key="1">
    <citation type="journal article" date="2014" name="Int. J. Syst. Evol. Microbiol.">
        <title>Complete genome sequence of Corynebacterium casei LMG S-19264T (=DSM 44701T), isolated from a smear-ripened cheese.</title>
        <authorList>
            <consortium name="US DOE Joint Genome Institute (JGI-PGF)"/>
            <person name="Walter F."/>
            <person name="Albersmeier A."/>
            <person name="Kalinowski J."/>
            <person name="Ruckert C."/>
        </authorList>
    </citation>
    <scope>NUCLEOTIDE SEQUENCE</scope>
    <source>
        <strain evidence="2">CGMCC 1.15762</strain>
    </source>
</reference>
<dbReference type="GO" id="GO:0003700">
    <property type="term" value="F:DNA-binding transcription factor activity"/>
    <property type="evidence" value="ECO:0007669"/>
    <property type="project" value="InterPro"/>
</dbReference>
<dbReference type="Pfam" id="PF00455">
    <property type="entry name" value="DeoRC"/>
    <property type="match status" value="1"/>
</dbReference>